<dbReference type="AlphaFoldDB" id="A0A7N2LZQ3"/>
<evidence type="ECO:0000256" key="1">
    <source>
        <dbReference type="ARBA" id="ARBA00000900"/>
    </source>
</evidence>
<dbReference type="FunFam" id="3.30.40.10:FF:000309">
    <property type="entry name" value="E3 ubiquitin-protein ligase MBR2"/>
    <property type="match status" value="1"/>
</dbReference>
<dbReference type="EnsemblPlants" id="QL06p040897:mrna">
    <property type="protein sequence ID" value="QL06p040897:mrna"/>
    <property type="gene ID" value="QL06p040897"/>
</dbReference>
<evidence type="ECO:0000256" key="8">
    <source>
        <dbReference type="ARBA" id="ARBA00022833"/>
    </source>
</evidence>
<name>A0A7N2LZQ3_QUELO</name>
<dbReference type="EC" id="2.3.2.27" evidence="3"/>
<protein>
    <recommendedName>
        <fullName evidence="3">RING-type E3 ubiquitin transferase</fullName>
        <ecNumber evidence="3">2.3.2.27</ecNumber>
    </recommendedName>
</protein>
<feature type="compositionally biased region" description="Basic and acidic residues" evidence="10">
    <location>
        <begin position="193"/>
        <end position="204"/>
    </location>
</feature>
<dbReference type="Pfam" id="PF13639">
    <property type="entry name" value="zf-RING_2"/>
    <property type="match status" value="1"/>
</dbReference>
<dbReference type="Proteomes" id="UP000594261">
    <property type="component" value="Chromosome 6"/>
</dbReference>
<keyword evidence="8" id="KW-0862">Zinc</keyword>
<evidence type="ECO:0000256" key="2">
    <source>
        <dbReference type="ARBA" id="ARBA00004906"/>
    </source>
</evidence>
<evidence type="ECO:0000256" key="4">
    <source>
        <dbReference type="ARBA" id="ARBA00022679"/>
    </source>
</evidence>
<evidence type="ECO:0000256" key="3">
    <source>
        <dbReference type="ARBA" id="ARBA00012483"/>
    </source>
</evidence>
<comment type="catalytic activity">
    <reaction evidence="1">
        <text>S-ubiquitinyl-[E2 ubiquitin-conjugating enzyme]-L-cysteine + [acceptor protein]-L-lysine = [E2 ubiquitin-conjugating enzyme]-L-cysteine + N(6)-ubiquitinyl-[acceptor protein]-L-lysine.</text>
        <dbReference type="EC" id="2.3.2.27"/>
    </reaction>
</comment>
<accession>A0A7N2LZQ3</accession>
<sequence length="692" mass="75357">MNGQGSTSNSFPQMFYVDHGPDVNNLGFLQNNVFATDASVHDRHSVIGHVGQSSSSLNAQYQSSAQELLGRHGWLSSASASDRTGQRFQGRHSELNVAPFQEVANIIPNNDQVTNRLSIMQGANSGALPWNIDLNAFNESNNRDFNQDMGEGLSLHLFKPDGLEADQNPHSSNSSIPHIISSGLARHMLEENDGRESLSLEGRRLPCKRRAPQDAPGLMSLGESSSTAQGSGNSEWQAVPTQGNANSSLNISTPLIIPPNISQTEHLENRLDIGLTGAFSGVHRTSSGAGQAQGSQRNIRLRRGANVQDFVPPSMVVSGTPRNSHLHSSAQPYVFFPFDRSANSGSAATSQVNATYPVHPSAHVPIALQHLRPSPWSDLMRLRHGVGSMPPVHAVNGGDTLQQELNSMNIPWNTLLTPETERGNVGQNPRYFSNVNRNSNFPRTIANGSRNGTLSVAPFTVAPTRVPEPNMAESSGQGGYYPLNLRTSPALRGMELSTRAGHVRPPQIRLRSELIAARLGRQASGHPENPPALQSISASQSSSRLVAEVLNALALVRRGVTFRFRNVLVINRSVLYAVPEEDDMHENMRLDVDNMSYEELLGLEEQIGNVCTGLSDEAILANLRWQKYEPIALGSPVENESCCICQEEYVHGDGLGKLDCGHDFHHACIKQWLVQKNSCPICKKTALAVRDR</sequence>
<evidence type="ECO:0000313" key="12">
    <source>
        <dbReference type="EnsemblPlants" id="QL06p040897:mrna"/>
    </source>
</evidence>
<dbReference type="SUPFAM" id="SSF57850">
    <property type="entry name" value="RING/U-box"/>
    <property type="match status" value="1"/>
</dbReference>
<dbReference type="OMA" id="PCKRRAP"/>
<comment type="pathway">
    <text evidence="2">Protein modification; protein ubiquitination.</text>
</comment>
<dbReference type="GO" id="GO:0008270">
    <property type="term" value="F:zinc ion binding"/>
    <property type="evidence" value="ECO:0007669"/>
    <property type="project" value="UniProtKB-KW"/>
</dbReference>
<dbReference type="Gene3D" id="3.30.40.10">
    <property type="entry name" value="Zinc/RING finger domain, C3HC4 (zinc finger)"/>
    <property type="match status" value="1"/>
</dbReference>
<keyword evidence="13" id="KW-1185">Reference proteome</keyword>
<evidence type="ECO:0000256" key="7">
    <source>
        <dbReference type="ARBA" id="ARBA00022786"/>
    </source>
</evidence>
<dbReference type="GO" id="GO:0061630">
    <property type="term" value="F:ubiquitin protein ligase activity"/>
    <property type="evidence" value="ECO:0007669"/>
    <property type="project" value="UniProtKB-EC"/>
</dbReference>
<evidence type="ECO:0000256" key="9">
    <source>
        <dbReference type="PROSITE-ProRule" id="PRU00175"/>
    </source>
</evidence>
<keyword evidence="7" id="KW-0833">Ubl conjugation pathway</keyword>
<dbReference type="PANTHER" id="PTHR22937">
    <property type="entry name" value="E3 UBIQUITIN-PROTEIN LIGASE RNF165"/>
    <property type="match status" value="1"/>
</dbReference>
<dbReference type="InterPro" id="IPR013083">
    <property type="entry name" value="Znf_RING/FYVE/PHD"/>
</dbReference>
<feature type="compositionally biased region" description="Polar residues" evidence="10">
    <location>
        <begin position="222"/>
        <end position="245"/>
    </location>
</feature>
<dbReference type="EMBL" id="LRBV02000006">
    <property type="status" value="NOT_ANNOTATED_CDS"/>
    <property type="molecule type" value="Genomic_DNA"/>
</dbReference>
<reference evidence="12 13" key="1">
    <citation type="journal article" date="2016" name="G3 (Bethesda)">
        <title>First Draft Assembly and Annotation of the Genome of a California Endemic Oak Quercus lobata Nee (Fagaceae).</title>
        <authorList>
            <person name="Sork V.L."/>
            <person name="Fitz-Gibbon S.T."/>
            <person name="Puiu D."/>
            <person name="Crepeau M."/>
            <person name="Gugger P.F."/>
            <person name="Sherman R."/>
            <person name="Stevens K."/>
            <person name="Langley C.H."/>
            <person name="Pellegrini M."/>
            <person name="Salzberg S.L."/>
        </authorList>
    </citation>
    <scope>NUCLEOTIDE SEQUENCE [LARGE SCALE GENOMIC DNA]</scope>
    <source>
        <strain evidence="12 13">cv. SW786</strain>
    </source>
</reference>
<organism evidence="12 13">
    <name type="scientific">Quercus lobata</name>
    <name type="common">Valley oak</name>
    <dbReference type="NCBI Taxonomy" id="97700"/>
    <lineage>
        <taxon>Eukaryota</taxon>
        <taxon>Viridiplantae</taxon>
        <taxon>Streptophyta</taxon>
        <taxon>Embryophyta</taxon>
        <taxon>Tracheophyta</taxon>
        <taxon>Spermatophyta</taxon>
        <taxon>Magnoliopsida</taxon>
        <taxon>eudicotyledons</taxon>
        <taxon>Gunneridae</taxon>
        <taxon>Pentapetalae</taxon>
        <taxon>rosids</taxon>
        <taxon>fabids</taxon>
        <taxon>Fagales</taxon>
        <taxon>Fagaceae</taxon>
        <taxon>Quercus</taxon>
    </lineage>
</organism>
<reference evidence="12" key="2">
    <citation type="submission" date="2021-01" db="UniProtKB">
        <authorList>
            <consortium name="EnsemblPlants"/>
        </authorList>
    </citation>
    <scope>IDENTIFICATION</scope>
</reference>
<keyword evidence="5" id="KW-0479">Metal-binding</keyword>
<feature type="region of interest" description="Disordered" evidence="10">
    <location>
        <begin position="193"/>
        <end position="245"/>
    </location>
</feature>
<proteinExistence type="predicted"/>
<dbReference type="InterPro" id="IPR045191">
    <property type="entry name" value="MBR1/2-like"/>
</dbReference>
<dbReference type="InterPro" id="IPR001841">
    <property type="entry name" value="Znf_RING"/>
</dbReference>
<evidence type="ECO:0000256" key="6">
    <source>
        <dbReference type="ARBA" id="ARBA00022771"/>
    </source>
</evidence>
<dbReference type="PANTHER" id="PTHR22937:SF199">
    <property type="entry name" value="RING-TYPE E3 UBIQUITIN TRANSFERASE"/>
    <property type="match status" value="1"/>
</dbReference>
<dbReference type="SMART" id="SM00184">
    <property type="entry name" value="RING"/>
    <property type="match status" value="1"/>
</dbReference>
<evidence type="ECO:0000256" key="5">
    <source>
        <dbReference type="ARBA" id="ARBA00022723"/>
    </source>
</evidence>
<gene>
    <name evidence="12" type="primary">LOC115994951</name>
</gene>
<feature type="domain" description="RING-type" evidence="11">
    <location>
        <begin position="642"/>
        <end position="683"/>
    </location>
</feature>
<keyword evidence="4" id="KW-0808">Transferase</keyword>
<evidence type="ECO:0000259" key="11">
    <source>
        <dbReference type="PROSITE" id="PS50089"/>
    </source>
</evidence>
<dbReference type="GeneID" id="115994951"/>
<dbReference type="GO" id="GO:0043161">
    <property type="term" value="P:proteasome-mediated ubiquitin-dependent protein catabolic process"/>
    <property type="evidence" value="ECO:0007669"/>
    <property type="project" value="UniProtKB-ARBA"/>
</dbReference>
<keyword evidence="6 9" id="KW-0863">Zinc-finger</keyword>
<evidence type="ECO:0000313" key="13">
    <source>
        <dbReference type="Proteomes" id="UP000594261"/>
    </source>
</evidence>
<dbReference type="GO" id="GO:0010228">
    <property type="term" value="P:vegetative to reproductive phase transition of meristem"/>
    <property type="evidence" value="ECO:0007669"/>
    <property type="project" value="UniProtKB-ARBA"/>
</dbReference>
<dbReference type="Gramene" id="QL06p040897:mrna">
    <property type="protein sequence ID" value="QL06p040897:mrna"/>
    <property type="gene ID" value="QL06p040897"/>
</dbReference>
<dbReference type="PROSITE" id="PS50089">
    <property type="entry name" value="ZF_RING_2"/>
    <property type="match status" value="1"/>
</dbReference>
<dbReference type="InParanoid" id="A0A7N2LZQ3"/>
<evidence type="ECO:0000256" key="10">
    <source>
        <dbReference type="SAM" id="MobiDB-lite"/>
    </source>
</evidence>
<dbReference type="RefSeq" id="XP_030975165.1">
    <property type="nucleotide sequence ID" value="XM_031119305.1"/>
</dbReference>